<feature type="domain" description="Glutamine amidotransferase" evidence="5">
    <location>
        <begin position="80"/>
        <end position="135"/>
    </location>
</feature>
<evidence type="ECO:0000256" key="3">
    <source>
        <dbReference type="ARBA" id="ARBA00022822"/>
    </source>
</evidence>
<keyword evidence="3" id="KW-0028">Amino-acid biosynthesis</keyword>
<name>A0ABR0MBZ7_GOSAR</name>
<reference evidence="6 7" key="1">
    <citation type="submission" date="2023-03" db="EMBL/GenBank/DDBJ databases">
        <title>WGS of Gossypium arboreum.</title>
        <authorList>
            <person name="Yu D."/>
        </authorList>
    </citation>
    <scope>NUCLEOTIDE SEQUENCE [LARGE SCALE GENOMIC DNA]</scope>
    <source>
        <tissue evidence="6">Leaf</tissue>
    </source>
</reference>
<proteinExistence type="predicted"/>
<organism evidence="6 7">
    <name type="scientific">Gossypium arboreum</name>
    <name type="common">Tree cotton</name>
    <name type="synonym">Gossypium nanking</name>
    <dbReference type="NCBI Taxonomy" id="29729"/>
    <lineage>
        <taxon>Eukaryota</taxon>
        <taxon>Viridiplantae</taxon>
        <taxon>Streptophyta</taxon>
        <taxon>Embryophyta</taxon>
        <taxon>Tracheophyta</taxon>
        <taxon>Spermatophyta</taxon>
        <taxon>Magnoliopsida</taxon>
        <taxon>eudicotyledons</taxon>
        <taxon>Gunneridae</taxon>
        <taxon>Pentapetalae</taxon>
        <taxon>rosids</taxon>
        <taxon>malvids</taxon>
        <taxon>Malvales</taxon>
        <taxon>Malvaceae</taxon>
        <taxon>Malvoideae</taxon>
        <taxon>Gossypium</taxon>
    </lineage>
</organism>
<accession>A0ABR0MBZ7</accession>
<dbReference type="InterPro" id="IPR050472">
    <property type="entry name" value="Anth_synth/Amidotransfase"/>
</dbReference>
<dbReference type="EC" id="4.1.3.27" evidence="2"/>
<keyword evidence="7" id="KW-1185">Reference proteome</keyword>
<keyword evidence="4" id="KW-0315">Glutamine amidotransferase</keyword>
<keyword evidence="3" id="KW-0822">Tryptophan biosynthesis</keyword>
<evidence type="ECO:0000256" key="4">
    <source>
        <dbReference type="ARBA" id="ARBA00022962"/>
    </source>
</evidence>
<dbReference type="PANTHER" id="PTHR43418">
    <property type="entry name" value="MULTIFUNCTIONAL TRYPTOPHAN BIOSYNTHESIS PROTEIN-RELATED"/>
    <property type="match status" value="1"/>
</dbReference>
<dbReference type="Pfam" id="PF00117">
    <property type="entry name" value="GATase"/>
    <property type="match status" value="1"/>
</dbReference>
<comment type="caution">
    <text evidence="6">The sequence shown here is derived from an EMBL/GenBank/DDBJ whole genome shotgun (WGS) entry which is preliminary data.</text>
</comment>
<gene>
    <name evidence="6" type="ORF">PVK06_046904</name>
</gene>
<evidence type="ECO:0000313" key="7">
    <source>
        <dbReference type="Proteomes" id="UP001358586"/>
    </source>
</evidence>
<dbReference type="PANTHER" id="PTHR43418:SF4">
    <property type="entry name" value="MULTIFUNCTIONAL TRYPTOPHAN BIOSYNTHESIS PROTEIN"/>
    <property type="match status" value="1"/>
</dbReference>
<dbReference type="EMBL" id="JARKNE010000013">
    <property type="protein sequence ID" value="KAK5770751.1"/>
    <property type="molecule type" value="Genomic_DNA"/>
</dbReference>
<dbReference type="InterPro" id="IPR017926">
    <property type="entry name" value="GATASE"/>
</dbReference>
<dbReference type="InterPro" id="IPR006221">
    <property type="entry name" value="TrpG/PapA_dom"/>
</dbReference>
<evidence type="ECO:0000256" key="2">
    <source>
        <dbReference type="ARBA" id="ARBA00012266"/>
    </source>
</evidence>
<dbReference type="InterPro" id="IPR029062">
    <property type="entry name" value="Class_I_gatase-like"/>
</dbReference>
<comment type="pathway">
    <text evidence="1">Amino-acid biosynthesis; L-tryptophan biosynthesis; L-tryptophan from chorismate: step 1/5.</text>
</comment>
<evidence type="ECO:0000256" key="1">
    <source>
        <dbReference type="ARBA" id="ARBA00004873"/>
    </source>
</evidence>
<sequence length="293" mass="32456">MAVNFVMQSSLIQPKPSLSLKTLQNPSLPQLSRLASPSRVGFLLTKRSGVVGKLSASSAVPDSAFSVLETKQDSQNPIILIDNYDSFFTYNLCQIWYLGELGCSLKVCRNDELTVEELKRKNPRGVVISPGPGVSTGMWCICEAFRGKTVRSPYGLKLGDSCCVYYVLGYMVTIEHVAMLTWETKTNLSHRKLHLASLTTTPSPHVRILSAILPFQAGRCPGAFLDMDGFPLKALKVTAFTEDGLIMAARHKIYKYLHGVHFSQESIITSEGKIIVQNFIKLIERKKPAESQN</sequence>
<protein>
    <recommendedName>
        <fullName evidence="2">anthranilate synthase</fullName>
        <ecNumber evidence="2">4.1.3.27</ecNumber>
    </recommendedName>
</protein>
<evidence type="ECO:0000259" key="5">
    <source>
        <dbReference type="Pfam" id="PF00117"/>
    </source>
</evidence>
<keyword evidence="3" id="KW-0057">Aromatic amino acid biosynthesis</keyword>
<dbReference type="PRINTS" id="PR00097">
    <property type="entry name" value="ANTSNTHASEII"/>
</dbReference>
<dbReference type="SUPFAM" id="SSF52317">
    <property type="entry name" value="Class I glutamine amidotransferase-like"/>
    <property type="match status" value="1"/>
</dbReference>
<evidence type="ECO:0000313" key="6">
    <source>
        <dbReference type="EMBL" id="KAK5770751.1"/>
    </source>
</evidence>
<dbReference type="Proteomes" id="UP001358586">
    <property type="component" value="Chromosome 13"/>
</dbReference>
<dbReference type="Gene3D" id="3.40.50.880">
    <property type="match status" value="2"/>
</dbReference>
<dbReference type="CDD" id="cd01743">
    <property type="entry name" value="GATase1_Anthranilate_Synthase"/>
    <property type="match status" value="1"/>
</dbReference>